<dbReference type="RefSeq" id="WP_322878294.1">
    <property type="nucleotide sequence ID" value="NZ_JAVMIP010000008.1"/>
</dbReference>
<dbReference type="Gene3D" id="3.30.1380.10">
    <property type="match status" value="1"/>
</dbReference>
<dbReference type="Pfam" id="PF08291">
    <property type="entry name" value="Peptidase_M15_3"/>
    <property type="match status" value="1"/>
</dbReference>
<dbReference type="Proteomes" id="UP001268256">
    <property type="component" value="Unassembled WGS sequence"/>
</dbReference>
<keyword evidence="2" id="KW-0378">Hydrolase</keyword>
<keyword evidence="3" id="KW-1185">Reference proteome</keyword>
<sequence length="135" mass="15213">MSVIDWNNPNSRVSKYFTVGEVTNNQPARIPPVGPHRDNVIRLARELDLVREAWGGPIGVTSWYRPPAINRAVGGVSNSQHLTGLAADIYPIGRNGREFEAWLDRIWVYALGYGQSSGRGFTHVDLRPGRARWRY</sequence>
<gene>
    <name evidence="2" type="ORF">RIF25_09465</name>
</gene>
<feature type="domain" description="Peptidase M15A C-terminal" evidence="1">
    <location>
        <begin position="38"/>
        <end position="125"/>
    </location>
</feature>
<evidence type="ECO:0000313" key="3">
    <source>
        <dbReference type="Proteomes" id="UP001268256"/>
    </source>
</evidence>
<dbReference type="InterPro" id="IPR009045">
    <property type="entry name" value="Zn_M74/Hedgehog-like"/>
</dbReference>
<accession>A0AAE4FU66</accession>
<reference evidence="3" key="1">
    <citation type="submission" date="2023-07" db="EMBL/GenBank/DDBJ databases">
        <authorList>
            <person name="Luz R."/>
            <person name="Cordeiro R."/>
            <person name="Fonseca A."/>
            <person name="Goncalves V."/>
        </authorList>
    </citation>
    <scope>NUCLEOTIDE SEQUENCE [LARGE SCALE GENOMIC DNA]</scope>
    <source>
        <strain evidence="3">BACA0444</strain>
    </source>
</reference>
<organism evidence="2 3">
    <name type="scientific">Pseudocalidococcus azoricus BACA0444</name>
    <dbReference type="NCBI Taxonomy" id="2918990"/>
    <lineage>
        <taxon>Bacteria</taxon>
        <taxon>Bacillati</taxon>
        <taxon>Cyanobacteriota</taxon>
        <taxon>Cyanophyceae</taxon>
        <taxon>Acaryochloridales</taxon>
        <taxon>Thermosynechococcaceae</taxon>
        <taxon>Pseudocalidococcus</taxon>
        <taxon>Pseudocalidococcus azoricus</taxon>
    </lineage>
</organism>
<dbReference type="AlphaFoldDB" id="A0AAE4FU66"/>
<name>A0AAE4FU66_9CYAN</name>
<dbReference type="InterPro" id="IPR013230">
    <property type="entry name" value="Peptidase_M15A_C"/>
</dbReference>
<proteinExistence type="predicted"/>
<keyword evidence="2" id="KW-0121">Carboxypeptidase</keyword>
<protein>
    <submittedName>
        <fullName evidence="2">D-Ala-D-Ala carboxypeptidase family metallohydrolase</fullName>
    </submittedName>
</protein>
<comment type="caution">
    <text evidence="2">The sequence shown here is derived from an EMBL/GenBank/DDBJ whole genome shotgun (WGS) entry which is preliminary data.</text>
</comment>
<dbReference type="SUPFAM" id="SSF55166">
    <property type="entry name" value="Hedgehog/DD-peptidase"/>
    <property type="match status" value="1"/>
</dbReference>
<evidence type="ECO:0000259" key="1">
    <source>
        <dbReference type="Pfam" id="PF08291"/>
    </source>
</evidence>
<evidence type="ECO:0000313" key="2">
    <source>
        <dbReference type="EMBL" id="MDS3861036.1"/>
    </source>
</evidence>
<dbReference type="EMBL" id="JAVMIP010000008">
    <property type="protein sequence ID" value="MDS3861036.1"/>
    <property type="molecule type" value="Genomic_DNA"/>
</dbReference>
<keyword evidence="2" id="KW-0645">Protease</keyword>
<dbReference type="GO" id="GO:0004180">
    <property type="term" value="F:carboxypeptidase activity"/>
    <property type="evidence" value="ECO:0007669"/>
    <property type="project" value="UniProtKB-KW"/>
</dbReference>